<dbReference type="InterPro" id="IPR046780">
    <property type="entry name" value="aBig_2"/>
</dbReference>
<evidence type="ECO:0000259" key="1">
    <source>
        <dbReference type="Pfam" id="PF20578"/>
    </source>
</evidence>
<dbReference type="EMBL" id="JAOEGN010000015">
    <property type="protein sequence ID" value="MCU0105518.1"/>
    <property type="molecule type" value="Genomic_DNA"/>
</dbReference>
<comment type="caution">
    <text evidence="2">The sequence shown here is derived from an EMBL/GenBank/DDBJ whole genome shotgun (WGS) entry which is preliminary data.</text>
</comment>
<accession>A0ABT2Q0T4</accession>
<name>A0ABT2Q0T4_9MOLU</name>
<proteinExistence type="predicted"/>
<dbReference type="Proteomes" id="UP001209076">
    <property type="component" value="Unassembled WGS sequence"/>
</dbReference>
<protein>
    <recommendedName>
        <fullName evidence="1">Atrophied bacterial Ig domain-containing protein</fullName>
    </recommendedName>
</protein>
<sequence>MKNVKLILGILLILFITGCTKEDIDLEKLVLSGDSITYSDSERLFITESDLDLMEKLGKYTITWTSSHPNVISETGTVTRPSKEESDIEVTLKATLNGLEKTFTIKVLKMPSISDLTPLYGTYNMLFLGGSKQNGFVQSRSPLSL</sequence>
<dbReference type="PROSITE" id="PS51257">
    <property type="entry name" value="PROKAR_LIPOPROTEIN"/>
    <property type="match status" value="1"/>
</dbReference>
<dbReference type="RefSeq" id="WP_262096831.1">
    <property type="nucleotide sequence ID" value="NZ_JAOEGN010000015.1"/>
</dbReference>
<keyword evidence="3" id="KW-1185">Reference proteome</keyword>
<gene>
    <name evidence="2" type="ORF">N7603_07585</name>
</gene>
<dbReference type="Pfam" id="PF20578">
    <property type="entry name" value="aBig_2"/>
    <property type="match status" value="1"/>
</dbReference>
<feature type="domain" description="Atrophied bacterial Ig" evidence="1">
    <location>
        <begin position="48"/>
        <end position="109"/>
    </location>
</feature>
<evidence type="ECO:0000313" key="3">
    <source>
        <dbReference type="Proteomes" id="UP001209076"/>
    </source>
</evidence>
<evidence type="ECO:0000313" key="2">
    <source>
        <dbReference type="EMBL" id="MCU0105518.1"/>
    </source>
</evidence>
<reference evidence="3" key="1">
    <citation type="submission" date="2023-07" db="EMBL/GenBank/DDBJ databases">
        <title>Novel Mycoplasma species identified in domestic and wild animals.</title>
        <authorList>
            <person name="Volokhov D.V."/>
            <person name="Furtak V.A."/>
            <person name="Zagorodnyaya T.A."/>
        </authorList>
    </citation>
    <scope>NUCLEOTIDE SEQUENCE [LARGE SCALE GENOMIC DNA]</scope>
    <source>
        <strain evidence="3">92-19</strain>
    </source>
</reference>
<organism evidence="2 3">
    <name type="scientific">Paracholeplasma vituli</name>
    <dbReference type="NCBI Taxonomy" id="69473"/>
    <lineage>
        <taxon>Bacteria</taxon>
        <taxon>Bacillati</taxon>
        <taxon>Mycoplasmatota</taxon>
        <taxon>Mollicutes</taxon>
        <taxon>Acholeplasmatales</taxon>
        <taxon>Acholeplasmataceae</taxon>
        <taxon>Paracholeplasma</taxon>
    </lineage>
</organism>